<dbReference type="eggNOG" id="COG0664">
    <property type="taxonomic scope" value="Bacteria"/>
</dbReference>
<dbReference type="InterPro" id="IPR012318">
    <property type="entry name" value="HTH_CRP"/>
</dbReference>
<name>Q07QQ8_RHOP5</name>
<accession>Q07QQ8</accession>
<dbReference type="InterPro" id="IPR000595">
    <property type="entry name" value="cNMP-bd_dom"/>
</dbReference>
<evidence type="ECO:0000256" key="1">
    <source>
        <dbReference type="ARBA" id="ARBA00023015"/>
    </source>
</evidence>
<evidence type="ECO:0000259" key="4">
    <source>
        <dbReference type="PROSITE" id="PS51063"/>
    </source>
</evidence>
<proteinExistence type="predicted"/>
<dbReference type="InterPro" id="IPR036390">
    <property type="entry name" value="WH_DNA-bd_sf"/>
</dbReference>
<dbReference type="SUPFAM" id="SSF51206">
    <property type="entry name" value="cAMP-binding domain-like"/>
    <property type="match status" value="1"/>
</dbReference>
<keyword evidence="2" id="KW-0238">DNA-binding</keyword>
<organism evidence="5">
    <name type="scientific">Rhodopseudomonas palustris (strain BisA53)</name>
    <dbReference type="NCBI Taxonomy" id="316055"/>
    <lineage>
        <taxon>Bacteria</taxon>
        <taxon>Pseudomonadati</taxon>
        <taxon>Pseudomonadota</taxon>
        <taxon>Alphaproteobacteria</taxon>
        <taxon>Hyphomicrobiales</taxon>
        <taxon>Nitrobacteraceae</taxon>
        <taxon>Rhodopseudomonas</taxon>
    </lineage>
</organism>
<dbReference type="Gene3D" id="1.10.10.10">
    <property type="entry name" value="Winged helix-like DNA-binding domain superfamily/Winged helix DNA-binding domain"/>
    <property type="match status" value="1"/>
</dbReference>
<dbReference type="Pfam" id="PF13545">
    <property type="entry name" value="HTH_Crp_2"/>
    <property type="match status" value="1"/>
</dbReference>
<dbReference type="SUPFAM" id="SSF46785">
    <property type="entry name" value="Winged helix' DNA-binding domain"/>
    <property type="match status" value="1"/>
</dbReference>
<dbReference type="InterPro" id="IPR036388">
    <property type="entry name" value="WH-like_DNA-bd_sf"/>
</dbReference>
<keyword evidence="1" id="KW-0805">Transcription regulation</keyword>
<dbReference type="CDD" id="cd00038">
    <property type="entry name" value="CAP_ED"/>
    <property type="match status" value="1"/>
</dbReference>
<dbReference type="GO" id="GO:0006355">
    <property type="term" value="P:regulation of DNA-templated transcription"/>
    <property type="evidence" value="ECO:0007669"/>
    <property type="project" value="InterPro"/>
</dbReference>
<dbReference type="PROSITE" id="PS51063">
    <property type="entry name" value="HTH_CRP_2"/>
    <property type="match status" value="1"/>
</dbReference>
<keyword evidence="3" id="KW-0804">Transcription</keyword>
<dbReference type="Pfam" id="PF00027">
    <property type="entry name" value="cNMP_binding"/>
    <property type="match status" value="1"/>
</dbReference>
<evidence type="ECO:0000313" key="5">
    <source>
        <dbReference type="EMBL" id="ABJ05726.1"/>
    </source>
</evidence>
<dbReference type="STRING" id="316055.RPE_1778"/>
<dbReference type="AlphaFoldDB" id="Q07QQ8"/>
<dbReference type="Gene3D" id="2.60.120.10">
    <property type="entry name" value="Jelly Rolls"/>
    <property type="match status" value="1"/>
</dbReference>
<protein>
    <submittedName>
        <fullName evidence="5">Transcriptional regulator, Crp/Fnr family</fullName>
    </submittedName>
</protein>
<feature type="domain" description="HTH crp-type" evidence="4">
    <location>
        <begin position="156"/>
        <end position="230"/>
    </location>
</feature>
<dbReference type="InterPro" id="IPR014710">
    <property type="entry name" value="RmlC-like_jellyroll"/>
</dbReference>
<dbReference type="EMBL" id="CP000463">
    <property type="protein sequence ID" value="ABJ05726.1"/>
    <property type="molecule type" value="Genomic_DNA"/>
</dbReference>
<dbReference type="HOGENOM" id="CLU_075053_0_0_5"/>
<dbReference type="KEGG" id="rpe:RPE_1778"/>
<sequence length="251" mass="28398">MIRSREFAVESSHRILIRNLREHSRLADEDLEQIAELPILVRHFEPQEDLIRQGDIPKYAALVLSGMVGRYHLRSSGRRQYLSFHIIGDMPDAQGIFIERMDHAVCAIGRAAVGFIPHGDIVRAFKARPQLGFAVWRETLIDAAIFREAITNNSARPVHTRMAHLFCELFYRARASGVAEQSWIEVPLSLAQLGDALGMAIATVNRTLHRLRATGSMEFRDGVLTVTNWDKLAKVGEFDPLYLHVKKVPPL</sequence>
<evidence type="ECO:0000256" key="3">
    <source>
        <dbReference type="ARBA" id="ARBA00023163"/>
    </source>
</evidence>
<dbReference type="SMART" id="SM00419">
    <property type="entry name" value="HTH_CRP"/>
    <property type="match status" value="1"/>
</dbReference>
<dbReference type="GO" id="GO:0003677">
    <property type="term" value="F:DNA binding"/>
    <property type="evidence" value="ECO:0007669"/>
    <property type="project" value="UniProtKB-KW"/>
</dbReference>
<evidence type="ECO:0000256" key="2">
    <source>
        <dbReference type="ARBA" id="ARBA00023125"/>
    </source>
</evidence>
<gene>
    <name evidence="5" type="ordered locus">RPE_1778</name>
</gene>
<dbReference type="InterPro" id="IPR018490">
    <property type="entry name" value="cNMP-bd_dom_sf"/>
</dbReference>
<reference evidence="5" key="1">
    <citation type="submission" date="2006-09" db="EMBL/GenBank/DDBJ databases">
        <title>Complete sequence of Rhodopseudomonas palustris BisA53.</title>
        <authorList>
            <consortium name="US DOE Joint Genome Institute"/>
            <person name="Copeland A."/>
            <person name="Lucas S."/>
            <person name="Lapidus A."/>
            <person name="Barry K."/>
            <person name="Detter J.C."/>
            <person name="Glavina del Rio T."/>
            <person name="Hammon N."/>
            <person name="Israni S."/>
            <person name="Dalin E."/>
            <person name="Tice H."/>
            <person name="Pitluck S."/>
            <person name="Chain P."/>
            <person name="Malfatti S."/>
            <person name="Shin M."/>
            <person name="Vergez L."/>
            <person name="Schmutz J."/>
            <person name="Larimer F."/>
            <person name="Land M."/>
            <person name="Hauser L."/>
            <person name="Pelletier D.A."/>
            <person name="Kyrpides N."/>
            <person name="Kim E."/>
            <person name="Harwood C.S."/>
            <person name="Oda Y."/>
            <person name="Richardson P."/>
        </authorList>
    </citation>
    <scope>NUCLEOTIDE SEQUENCE [LARGE SCALE GENOMIC DNA]</scope>
    <source>
        <strain evidence="5">BisA53</strain>
    </source>
</reference>